<dbReference type="EMBL" id="BMCH01000003">
    <property type="protein sequence ID" value="GGC30926.1"/>
    <property type="molecule type" value="Genomic_DNA"/>
</dbReference>
<feature type="region of interest" description="Disordered" evidence="1">
    <location>
        <begin position="1"/>
        <end position="26"/>
    </location>
</feature>
<keyword evidence="2" id="KW-0812">Transmembrane</keyword>
<gene>
    <name evidence="3" type="ORF">GCM10007207_15550</name>
</gene>
<evidence type="ECO:0000256" key="1">
    <source>
        <dbReference type="SAM" id="MobiDB-lite"/>
    </source>
</evidence>
<dbReference type="Proteomes" id="UP000637769">
    <property type="component" value="Unassembled WGS sequence"/>
</dbReference>
<evidence type="ECO:0000256" key="2">
    <source>
        <dbReference type="SAM" id="Phobius"/>
    </source>
</evidence>
<reference evidence="4" key="1">
    <citation type="journal article" date="2019" name="Int. J. Syst. Evol. Microbiol.">
        <title>The Global Catalogue of Microorganisms (GCM) 10K type strain sequencing project: providing services to taxonomists for standard genome sequencing and annotation.</title>
        <authorList>
            <consortium name="The Broad Institute Genomics Platform"/>
            <consortium name="The Broad Institute Genome Sequencing Center for Infectious Disease"/>
            <person name="Wu L."/>
            <person name="Ma J."/>
        </authorList>
    </citation>
    <scope>NUCLEOTIDE SEQUENCE [LARGE SCALE GENOMIC DNA]</scope>
    <source>
        <strain evidence="4">CCM 7132</strain>
    </source>
</reference>
<protein>
    <submittedName>
        <fullName evidence="3">Uncharacterized protein</fullName>
    </submittedName>
</protein>
<name>A0ABQ1LWE5_9PROT</name>
<keyword evidence="2" id="KW-0472">Membrane</keyword>
<feature type="compositionally biased region" description="Basic and acidic residues" evidence="1">
    <location>
        <begin position="10"/>
        <end position="26"/>
    </location>
</feature>
<sequence length="125" mass="13591">MPGIGKKRERMGQEPPDRFGNDIGDVQRDADQKGHAIAGRLVNMPVPIPVVMAMMMPGMIVMVMSVVVIMRTALMGRVRIMTRMMGMVAGRFGHGALSVNLAKPLLYGISMAQANMNHAGLWLST</sequence>
<evidence type="ECO:0000313" key="3">
    <source>
        <dbReference type="EMBL" id="GGC30926.1"/>
    </source>
</evidence>
<keyword evidence="4" id="KW-1185">Reference proteome</keyword>
<organism evidence="3 4">
    <name type="scientific">Asaia siamensis</name>
    <dbReference type="NCBI Taxonomy" id="110479"/>
    <lineage>
        <taxon>Bacteria</taxon>
        <taxon>Pseudomonadati</taxon>
        <taxon>Pseudomonadota</taxon>
        <taxon>Alphaproteobacteria</taxon>
        <taxon>Acetobacterales</taxon>
        <taxon>Acetobacteraceae</taxon>
        <taxon>Asaia</taxon>
    </lineage>
</organism>
<keyword evidence="2" id="KW-1133">Transmembrane helix</keyword>
<feature type="transmembrane region" description="Helical" evidence="2">
    <location>
        <begin position="50"/>
        <end position="74"/>
    </location>
</feature>
<comment type="caution">
    <text evidence="3">The sequence shown here is derived from an EMBL/GenBank/DDBJ whole genome shotgun (WGS) entry which is preliminary data.</text>
</comment>
<proteinExistence type="predicted"/>
<evidence type="ECO:0000313" key="4">
    <source>
        <dbReference type="Proteomes" id="UP000637769"/>
    </source>
</evidence>
<accession>A0ABQ1LWE5</accession>